<keyword evidence="3 18" id="KW-0245">EGF-like domain</keyword>
<gene>
    <name evidence="24" type="ORF">RDI58_021324</name>
</gene>
<dbReference type="InterPro" id="IPR000719">
    <property type="entry name" value="Prot_kinase_dom"/>
</dbReference>
<accession>A0AAN8Y498</accession>
<evidence type="ECO:0000256" key="18">
    <source>
        <dbReference type="PROSITE-ProRule" id="PRU00076"/>
    </source>
</evidence>
<organism evidence="24 25">
    <name type="scientific">Solanum bulbocastanum</name>
    <name type="common">Wild potato</name>
    <dbReference type="NCBI Taxonomy" id="147425"/>
    <lineage>
        <taxon>Eukaryota</taxon>
        <taxon>Viridiplantae</taxon>
        <taxon>Streptophyta</taxon>
        <taxon>Embryophyta</taxon>
        <taxon>Tracheophyta</taxon>
        <taxon>Spermatophyta</taxon>
        <taxon>Magnoliopsida</taxon>
        <taxon>eudicotyledons</taxon>
        <taxon>Gunneridae</taxon>
        <taxon>Pentapetalae</taxon>
        <taxon>asterids</taxon>
        <taxon>lamiids</taxon>
        <taxon>Solanales</taxon>
        <taxon>Solanaceae</taxon>
        <taxon>Solanoideae</taxon>
        <taxon>Solaneae</taxon>
        <taxon>Solanum</taxon>
    </lineage>
</organism>
<keyword evidence="14" id="KW-1015">Disulfide bond</keyword>
<dbReference type="InterPro" id="IPR000152">
    <property type="entry name" value="EGF-type_Asp/Asn_hydroxyl_site"/>
</dbReference>
<keyword evidence="4" id="KW-0597">Phosphoprotein</keyword>
<evidence type="ECO:0000256" key="11">
    <source>
        <dbReference type="ARBA" id="ARBA00022840"/>
    </source>
</evidence>
<keyword evidence="11 19" id="KW-0067">ATP-binding</keyword>
<dbReference type="PROSITE" id="PS00108">
    <property type="entry name" value="PROTEIN_KINASE_ST"/>
    <property type="match status" value="1"/>
</dbReference>
<feature type="transmembrane region" description="Helical" evidence="21">
    <location>
        <begin position="258"/>
        <end position="283"/>
    </location>
</feature>
<comment type="caution">
    <text evidence="24">The sequence shown here is derived from an EMBL/GenBank/DDBJ whole genome shotgun (WGS) entry which is preliminary data.</text>
</comment>
<evidence type="ECO:0000259" key="23">
    <source>
        <dbReference type="PROSITE" id="PS50026"/>
    </source>
</evidence>
<keyword evidence="9 19" id="KW-0547">Nucleotide-binding</keyword>
<dbReference type="SUPFAM" id="SSF56112">
    <property type="entry name" value="Protein kinase-like (PK-like)"/>
    <property type="match status" value="1"/>
</dbReference>
<comment type="function">
    <text evidence="17">Serine/threonine-protein kinase that may function as a signaling receptor of extracellular matrix component. Binding to pectin may have significance in the control of cell expansion, morphogenesis and development.</text>
</comment>
<comment type="caution">
    <text evidence="18">Lacks conserved residue(s) required for the propagation of feature annotation.</text>
</comment>
<dbReference type="PROSITE" id="PS00010">
    <property type="entry name" value="ASX_HYDROXYL"/>
    <property type="match status" value="1"/>
</dbReference>
<sequence length="683" mass="75950">MRISNFINTKCYSQTGVLIQDIPSWITLARSSPYSFSSLNRFIVVGCDDGGVISGNDFVNNCPSICISTNNIVKGKCMGFGCCQITIPKGLKYFNTTMVTTRNHSLIWSFNPCGYSFLGEASRFEFQGIEDLSDVNFAKKIKNNVPIVLDWAIGNLSCVEAQKSKDYACLDNSQCIDSDTSIGGYRCGCKSGYIGNPYIGSGCQDINECADPNTNSCEKICTNIPGSYNCSCPEGYTGDGRKNGRGCIAPNSNSEFPWIKFSVGMGVGFMSLVIGTTWLYFCIKKRKLIKLRENFFQQNGGLLMKQRMSSHEGGVEATKIFTAAELKKATNNYASDRVLGRGGNGIVYKGILPDNRIVAIKKSKFMDEEQVEQFINEVLILTQVNHRNVVRLFGCCLEAEVPLLVYEYISHGTLYEHIHNRNGAPWLSWENRLRVASETASALAYLHSSAQMPIIHRDVKSANLLLDDVYTAKVADFGASRLIPIDQTHLATMVQGTLGYLDPEYFRTSQLTEKSDVYSFGVVLAELLTGMKPISKDRNEEEKNLAEYFVLSIRRNQLFQILDRRVVREGSLEQLQKVAELVKSCLSLHGEDRPTMKEVASELENLRKFTKNNPWANGNGHEENGDELSDLYTIPIDSNTGIDNFSGQYSSNSNTNRSNFSGQYSSGSTSNTNSPLIHNRRAI</sequence>
<keyword evidence="2" id="KW-0723">Serine/threonine-protein kinase</keyword>
<dbReference type="GO" id="GO:0005524">
    <property type="term" value="F:ATP binding"/>
    <property type="evidence" value="ECO:0007669"/>
    <property type="project" value="UniProtKB-UniRule"/>
</dbReference>
<dbReference type="Gene3D" id="3.30.200.20">
    <property type="entry name" value="Phosphorylase Kinase, domain 1"/>
    <property type="match status" value="1"/>
</dbReference>
<dbReference type="SMART" id="SM00181">
    <property type="entry name" value="EGF"/>
    <property type="match status" value="2"/>
</dbReference>
<dbReference type="PROSITE" id="PS50026">
    <property type="entry name" value="EGF_3"/>
    <property type="match status" value="1"/>
</dbReference>
<dbReference type="InterPro" id="IPR045274">
    <property type="entry name" value="WAK-like"/>
</dbReference>
<dbReference type="CDD" id="cd14066">
    <property type="entry name" value="STKc_IRAK"/>
    <property type="match status" value="1"/>
</dbReference>
<dbReference type="GO" id="GO:0005509">
    <property type="term" value="F:calcium ion binding"/>
    <property type="evidence" value="ECO:0007669"/>
    <property type="project" value="InterPro"/>
</dbReference>
<dbReference type="Pfam" id="PF07645">
    <property type="entry name" value="EGF_CA"/>
    <property type="match status" value="1"/>
</dbReference>
<evidence type="ECO:0000256" key="15">
    <source>
        <dbReference type="ARBA" id="ARBA00047558"/>
    </source>
</evidence>
<proteinExistence type="predicted"/>
<dbReference type="FunFam" id="3.30.200.20:FF:000043">
    <property type="entry name" value="Wall-associated receptor kinase 2"/>
    <property type="match status" value="1"/>
</dbReference>
<dbReference type="FunFam" id="1.10.510.10:FF:000084">
    <property type="entry name" value="Wall-associated receptor kinase 2"/>
    <property type="match status" value="1"/>
</dbReference>
<evidence type="ECO:0000259" key="22">
    <source>
        <dbReference type="PROSITE" id="PS50011"/>
    </source>
</evidence>
<evidence type="ECO:0000256" key="13">
    <source>
        <dbReference type="ARBA" id="ARBA00023136"/>
    </source>
</evidence>
<keyword evidence="8" id="KW-0677">Repeat</keyword>
<dbReference type="Proteomes" id="UP001371456">
    <property type="component" value="Unassembled WGS sequence"/>
</dbReference>
<dbReference type="PANTHER" id="PTHR27005">
    <property type="entry name" value="WALL-ASSOCIATED RECEPTOR KINASE-LIKE 21"/>
    <property type="match status" value="1"/>
</dbReference>
<comment type="catalytic activity">
    <reaction evidence="15">
        <text>L-seryl-[protein] + ATP = O-phospho-L-seryl-[protein] + ADP + H(+)</text>
        <dbReference type="Rhea" id="RHEA:17989"/>
        <dbReference type="Rhea" id="RHEA-COMP:9863"/>
        <dbReference type="Rhea" id="RHEA-COMP:11604"/>
        <dbReference type="ChEBI" id="CHEBI:15378"/>
        <dbReference type="ChEBI" id="CHEBI:29999"/>
        <dbReference type="ChEBI" id="CHEBI:30616"/>
        <dbReference type="ChEBI" id="CHEBI:83421"/>
        <dbReference type="ChEBI" id="CHEBI:456216"/>
    </reaction>
</comment>
<dbReference type="InterPro" id="IPR017441">
    <property type="entry name" value="Protein_kinase_ATP_BS"/>
</dbReference>
<dbReference type="InterPro" id="IPR001881">
    <property type="entry name" value="EGF-like_Ca-bd_dom"/>
</dbReference>
<dbReference type="AlphaFoldDB" id="A0AAN8Y498"/>
<keyword evidence="7" id="KW-0732">Signal</keyword>
<evidence type="ECO:0000256" key="14">
    <source>
        <dbReference type="ARBA" id="ARBA00023157"/>
    </source>
</evidence>
<evidence type="ECO:0000313" key="24">
    <source>
        <dbReference type="EMBL" id="KAK6779140.1"/>
    </source>
</evidence>
<evidence type="ECO:0000256" key="12">
    <source>
        <dbReference type="ARBA" id="ARBA00022989"/>
    </source>
</evidence>
<comment type="subcellular location">
    <subcellularLocation>
        <location evidence="1">Membrane</location>
        <topology evidence="1">Single-pass type I membrane protein</topology>
    </subcellularLocation>
</comment>
<dbReference type="GO" id="GO:0005886">
    <property type="term" value="C:plasma membrane"/>
    <property type="evidence" value="ECO:0007669"/>
    <property type="project" value="TreeGrafter"/>
</dbReference>
<evidence type="ECO:0000256" key="9">
    <source>
        <dbReference type="ARBA" id="ARBA00022741"/>
    </source>
</evidence>
<evidence type="ECO:0000256" key="19">
    <source>
        <dbReference type="PROSITE-ProRule" id="PRU10141"/>
    </source>
</evidence>
<dbReference type="InterPro" id="IPR049883">
    <property type="entry name" value="NOTCH1_EGF-like"/>
</dbReference>
<evidence type="ECO:0000256" key="20">
    <source>
        <dbReference type="SAM" id="MobiDB-lite"/>
    </source>
</evidence>
<dbReference type="SMART" id="SM00220">
    <property type="entry name" value="S_TKc"/>
    <property type="match status" value="1"/>
</dbReference>
<feature type="region of interest" description="Disordered" evidence="20">
    <location>
        <begin position="645"/>
        <end position="683"/>
    </location>
</feature>
<dbReference type="PANTHER" id="PTHR27005:SF487">
    <property type="entry name" value="PROTEIN KINASE DOMAIN-CONTAINING PROTEIN"/>
    <property type="match status" value="1"/>
</dbReference>
<feature type="domain" description="EGF-like" evidence="23">
    <location>
        <begin position="205"/>
        <end position="239"/>
    </location>
</feature>
<evidence type="ECO:0008006" key="26">
    <source>
        <dbReference type="Google" id="ProtNLM"/>
    </source>
</evidence>
<dbReference type="Gene3D" id="2.10.25.10">
    <property type="entry name" value="Laminin"/>
    <property type="match status" value="2"/>
</dbReference>
<dbReference type="InterPro" id="IPR018097">
    <property type="entry name" value="EGF_Ca-bd_CS"/>
</dbReference>
<evidence type="ECO:0000313" key="25">
    <source>
        <dbReference type="Proteomes" id="UP001371456"/>
    </source>
</evidence>
<dbReference type="CDD" id="cd00054">
    <property type="entry name" value="EGF_CA"/>
    <property type="match status" value="2"/>
</dbReference>
<feature type="domain" description="Protein kinase" evidence="22">
    <location>
        <begin position="333"/>
        <end position="616"/>
    </location>
</feature>
<dbReference type="SMART" id="SM00179">
    <property type="entry name" value="EGF_CA"/>
    <property type="match status" value="2"/>
</dbReference>
<keyword evidence="12 21" id="KW-1133">Transmembrane helix</keyword>
<dbReference type="InterPro" id="IPR008271">
    <property type="entry name" value="Ser/Thr_kinase_AS"/>
</dbReference>
<evidence type="ECO:0000256" key="10">
    <source>
        <dbReference type="ARBA" id="ARBA00022777"/>
    </source>
</evidence>
<keyword evidence="6 21" id="KW-0812">Transmembrane</keyword>
<dbReference type="GO" id="GO:0007166">
    <property type="term" value="P:cell surface receptor signaling pathway"/>
    <property type="evidence" value="ECO:0007669"/>
    <property type="project" value="InterPro"/>
</dbReference>
<keyword evidence="5" id="KW-0808">Transferase</keyword>
<dbReference type="Gene3D" id="1.10.510.10">
    <property type="entry name" value="Transferase(Phosphotransferase) domain 1"/>
    <property type="match status" value="1"/>
</dbReference>
<keyword evidence="13 21" id="KW-0472">Membrane</keyword>
<dbReference type="InterPro" id="IPR000742">
    <property type="entry name" value="EGF"/>
</dbReference>
<keyword evidence="10" id="KW-0418">Kinase</keyword>
<dbReference type="GO" id="GO:0004674">
    <property type="term" value="F:protein serine/threonine kinase activity"/>
    <property type="evidence" value="ECO:0007669"/>
    <property type="project" value="UniProtKB-KW"/>
</dbReference>
<dbReference type="InterPro" id="IPR011009">
    <property type="entry name" value="Kinase-like_dom_sf"/>
</dbReference>
<dbReference type="FunFam" id="2.10.25.10:FF:000038">
    <property type="entry name" value="Fibrillin 2"/>
    <property type="match status" value="1"/>
</dbReference>
<evidence type="ECO:0000256" key="16">
    <source>
        <dbReference type="ARBA" id="ARBA00047951"/>
    </source>
</evidence>
<comment type="catalytic activity">
    <reaction evidence="16">
        <text>L-threonyl-[protein] + ATP = O-phospho-L-threonyl-[protein] + ADP + H(+)</text>
        <dbReference type="Rhea" id="RHEA:46608"/>
        <dbReference type="Rhea" id="RHEA-COMP:11060"/>
        <dbReference type="Rhea" id="RHEA-COMP:11605"/>
        <dbReference type="ChEBI" id="CHEBI:15378"/>
        <dbReference type="ChEBI" id="CHEBI:30013"/>
        <dbReference type="ChEBI" id="CHEBI:30616"/>
        <dbReference type="ChEBI" id="CHEBI:61977"/>
        <dbReference type="ChEBI" id="CHEBI:456216"/>
    </reaction>
</comment>
<dbReference type="PROSITE" id="PS00107">
    <property type="entry name" value="PROTEIN_KINASE_ATP"/>
    <property type="match status" value="1"/>
</dbReference>
<evidence type="ECO:0000256" key="2">
    <source>
        <dbReference type="ARBA" id="ARBA00022527"/>
    </source>
</evidence>
<evidence type="ECO:0000256" key="17">
    <source>
        <dbReference type="ARBA" id="ARBA00058961"/>
    </source>
</evidence>
<evidence type="ECO:0000256" key="5">
    <source>
        <dbReference type="ARBA" id="ARBA00022679"/>
    </source>
</evidence>
<keyword evidence="25" id="KW-1185">Reference proteome</keyword>
<dbReference type="EMBL" id="JBANQN010000009">
    <property type="protein sequence ID" value="KAK6779140.1"/>
    <property type="molecule type" value="Genomic_DNA"/>
</dbReference>
<evidence type="ECO:0000256" key="8">
    <source>
        <dbReference type="ARBA" id="ARBA00022737"/>
    </source>
</evidence>
<evidence type="ECO:0000256" key="7">
    <source>
        <dbReference type="ARBA" id="ARBA00022729"/>
    </source>
</evidence>
<evidence type="ECO:0000256" key="1">
    <source>
        <dbReference type="ARBA" id="ARBA00004479"/>
    </source>
</evidence>
<feature type="binding site" evidence="19">
    <location>
        <position position="362"/>
    </location>
    <ligand>
        <name>ATP</name>
        <dbReference type="ChEBI" id="CHEBI:30616"/>
    </ligand>
</feature>
<evidence type="ECO:0000256" key="4">
    <source>
        <dbReference type="ARBA" id="ARBA00022553"/>
    </source>
</evidence>
<evidence type="ECO:0000256" key="6">
    <source>
        <dbReference type="ARBA" id="ARBA00022692"/>
    </source>
</evidence>
<dbReference type="SUPFAM" id="SSF57196">
    <property type="entry name" value="EGF/Laminin"/>
    <property type="match status" value="1"/>
</dbReference>
<evidence type="ECO:0000256" key="3">
    <source>
        <dbReference type="ARBA" id="ARBA00022536"/>
    </source>
</evidence>
<protein>
    <recommendedName>
        <fullName evidence="26">ATP binding protein</fullName>
    </recommendedName>
</protein>
<evidence type="ECO:0000256" key="21">
    <source>
        <dbReference type="SAM" id="Phobius"/>
    </source>
</evidence>
<dbReference type="PROSITE" id="PS01187">
    <property type="entry name" value="EGF_CA"/>
    <property type="match status" value="1"/>
</dbReference>
<feature type="compositionally biased region" description="Low complexity" evidence="20">
    <location>
        <begin position="650"/>
        <end position="661"/>
    </location>
</feature>
<reference evidence="24 25" key="1">
    <citation type="submission" date="2024-02" db="EMBL/GenBank/DDBJ databases">
        <title>de novo genome assembly of Solanum bulbocastanum strain 11H21.</title>
        <authorList>
            <person name="Hosaka A.J."/>
        </authorList>
    </citation>
    <scope>NUCLEOTIDE SEQUENCE [LARGE SCALE GENOMIC DNA]</scope>
    <source>
        <tissue evidence="24">Young leaves</tissue>
    </source>
</reference>
<dbReference type="PROSITE" id="PS50011">
    <property type="entry name" value="PROTEIN_KINASE_DOM"/>
    <property type="match status" value="1"/>
</dbReference>
<dbReference type="Pfam" id="PF00069">
    <property type="entry name" value="Pkinase"/>
    <property type="match status" value="1"/>
</dbReference>
<feature type="compositionally biased region" description="Polar residues" evidence="20">
    <location>
        <begin position="662"/>
        <end position="676"/>
    </location>
</feature>
<name>A0AAN8Y498_SOLBU</name>